<keyword evidence="5" id="KW-1185">Reference proteome</keyword>
<dbReference type="CDD" id="cd05251">
    <property type="entry name" value="NmrA_like_SDR_a"/>
    <property type="match status" value="1"/>
</dbReference>
<evidence type="ECO:0000256" key="1">
    <source>
        <dbReference type="ARBA" id="ARBA00006328"/>
    </source>
</evidence>
<dbReference type="PANTHER" id="PTHR42748">
    <property type="entry name" value="NITROGEN METABOLITE REPRESSION PROTEIN NMRA FAMILY MEMBER"/>
    <property type="match status" value="1"/>
</dbReference>
<reference evidence="4 5" key="1">
    <citation type="submission" date="2019-12" db="EMBL/GenBank/DDBJ databases">
        <title>Whole-genome analyses of novel actinobacteria.</title>
        <authorList>
            <person name="Sahin N."/>
            <person name="Saygin H."/>
        </authorList>
    </citation>
    <scope>NUCLEOTIDE SEQUENCE [LARGE SCALE GENOMIC DNA]</scope>
    <source>
        <strain evidence="4 5">KC615</strain>
    </source>
</reference>
<keyword evidence="2" id="KW-0521">NADP</keyword>
<dbReference type="Pfam" id="PF05368">
    <property type="entry name" value="NmrA"/>
    <property type="match status" value="1"/>
</dbReference>
<dbReference type="InterPro" id="IPR051164">
    <property type="entry name" value="NmrA-like_oxidored"/>
</dbReference>
<dbReference type="PANTHER" id="PTHR42748:SF7">
    <property type="entry name" value="NMRA LIKE REDOX SENSOR 1-RELATED"/>
    <property type="match status" value="1"/>
</dbReference>
<comment type="similarity">
    <text evidence="1">Belongs to the NmrA-type oxidoreductase family.</text>
</comment>
<sequence>MDKSNKTILVLGATGQQGGSVLSQLLAEGWKVRALTRDPNSVKAKTLIANNIEVIKGDLENRSTLDGAMKNVYGVFSVQPFEPIDMWKEVRLGKNVADAAKKTNVKHFVYTSFAGTDEQAKFRDIAKWEIEKYIQQIGLPATVFRLPVFMENFLAFTHYGLQDGIYADATNPNIPTYLIAVKDIGVFVSLAFKNPDKYLGKTIPLASDAVTPVDIAAAITKISGKTIMYKQIPLEELRRQNEDIAHLYEWINKGGIYVDLSYLRTIHPSLMTFDKWLSKKGKIKFEAFFQENKRK</sequence>
<evidence type="ECO:0000313" key="5">
    <source>
        <dbReference type="Proteomes" id="UP000430692"/>
    </source>
</evidence>
<dbReference type="InterPro" id="IPR008030">
    <property type="entry name" value="NmrA-like"/>
</dbReference>
<feature type="domain" description="NmrA-like" evidence="3">
    <location>
        <begin position="5"/>
        <end position="260"/>
    </location>
</feature>
<dbReference type="Gene3D" id="3.40.50.720">
    <property type="entry name" value="NAD(P)-binding Rossmann-like Domain"/>
    <property type="match status" value="1"/>
</dbReference>
<dbReference type="InterPro" id="IPR036291">
    <property type="entry name" value="NAD(P)-bd_dom_sf"/>
</dbReference>
<evidence type="ECO:0000259" key="3">
    <source>
        <dbReference type="Pfam" id="PF05368"/>
    </source>
</evidence>
<dbReference type="SUPFAM" id="SSF51735">
    <property type="entry name" value="NAD(P)-binding Rossmann-fold domains"/>
    <property type="match status" value="1"/>
</dbReference>
<proteinExistence type="inferred from homology"/>
<comment type="caution">
    <text evidence="4">The sequence shown here is derived from an EMBL/GenBank/DDBJ whole genome shotgun (WGS) entry which is preliminary data.</text>
</comment>
<evidence type="ECO:0000313" key="4">
    <source>
        <dbReference type="EMBL" id="MXQ53865.1"/>
    </source>
</evidence>
<dbReference type="AlphaFoldDB" id="A0A6I4VUK9"/>
<gene>
    <name evidence="4" type="ORF">GSM42_09070</name>
</gene>
<dbReference type="Proteomes" id="UP000430692">
    <property type="component" value="Unassembled WGS sequence"/>
</dbReference>
<organism evidence="4 5">
    <name type="scientific">Shimazuella alba</name>
    <dbReference type="NCBI Taxonomy" id="2690964"/>
    <lineage>
        <taxon>Bacteria</taxon>
        <taxon>Bacillati</taxon>
        <taxon>Bacillota</taxon>
        <taxon>Bacilli</taxon>
        <taxon>Bacillales</taxon>
        <taxon>Thermoactinomycetaceae</taxon>
        <taxon>Shimazuella</taxon>
    </lineage>
</organism>
<protein>
    <submittedName>
        <fullName evidence="4">NmrA family NAD(P)-binding protein</fullName>
    </submittedName>
</protein>
<evidence type="ECO:0000256" key="2">
    <source>
        <dbReference type="ARBA" id="ARBA00022857"/>
    </source>
</evidence>
<dbReference type="Gene3D" id="3.90.25.10">
    <property type="entry name" value="UDP-galactose 4-epimerase, domain 1"/>
    <property type="match status" value="1"/>
</dbReference>
<dbReference type="RefSeq" id="WP_160801224.1">
    <property type="nucleotide sequence ID" value="NZ_WUUL01000005.1"/>
</dbReference>
<accession>A0A6I4VUK9</accession>
<dbReference type="EMBL" id="WUUL01000005">
    <property type="protein sequence ID" value="MXQ53865.1"/>
    <property type="molecule type" value="Genomic_DNA"/>
</dbReference>
<name>A0A6I4VUK9_9BACL</name>